<dbReference type="InterPro" id="IPR001091">
    <property type="entry name" value="RM_Methyltransferase"/>
</dbReference>
<name>A0A6B9LIF8_9CAUD</name>
<keyword evidence="2 3" id="KW-0808">Transferase</keyword>
<dbReference type="GO" id="GO:0008170">
    <property type="term" value="F:N-methyltransferase activity"/>
    <property type="evidence" value="ECO:0007669"/>
    <property type="project" value="InterPro"/>
</dbReference>
<dbReference type="GO" id="GO:0003677">
    <property type="term" value="F:DNA binding"/>
    <property type="evidence" value="ECO:0007669"/>
    <property type="project" value="InterPro"/>
</dbReference>
<reference evidence="3 4" key="1">
    <citation type="journal article" date="2020" name="Viruses">
        <title>Diversity and Host Interactions Among Virulent and Temperate Baltic Sea Flavobacterium Phages.</title>
        <authorList>
            <person name="Nilsson E."/>
            <person name="Bayfield O.W."/>
            <person name="Lundin D."/>
            <person name="Antson A.A."/>
            <person name="Holmfeldt K."/>
        </authorList>
    </citation>
    <scope>NUCLEOTIDE SEQUENCE [LARGE SCALE GENOMIC DNA]</scope>
</reference>
<dbReference type="PROSITE" id="PS00092">
    <property type="entry name" value="N6_MTASE"/>
    <property type="match status" value="1"/>
</dbReference>
<organism evidence="3 4">
    <name type="scientific">Flavobacterium phage vB_FspS_hemulen6-1</name>
    <dbReference type="NCBI Taxonomy" id="2686247"/>
    <lineage>
        <taxon>Viruses</taxon>
        <taxon>Duplodnaviria</taxon>
        <taxon>Heunggongvirae</taxon>
        <taxon>Uroviricota</taxon>
        <taxon>Caudoviricetes</taxon>
        <taxon>Lillamyvirus</taxon>
        <taxon>Lillamyvirus hemulen</taxon>
    </lineage>
</organism>
<dbReference type="PRINTS" id="PR00508">
    <property type="entry name" value="S21N4MTFRASE"/>
</dbReference>
<sequence length="252" mass="29359">MNLTDKITITQEDNMLLMARYPDNYFDLAIVDPPYGIDLANMNMGIGNTPKASKAKNRKWKAKDWDNAIPSNEYFKELFRVSKNQIIWGGNYFNLGICNKFIIWDKEIPEGLSFSDCEYAWTSFSGANKIFRYSAYLNKSEKFHPTQKPPQLYKWILDKYASNEKIICKVCDKNGMVQYDCNITGDLRYCSYHDFGDKERDFRVLDTHLGSGSIAIAAHDYDFELTACELDKEYYDKAVQRIKNHISQQKLF</sequence>
<proteinExistence type="predicted"/>
<evidence type="ECO:0000256" key="2">
    <source>
        <dbReference type="ARBA" id="ARBA00022679"/>
    </source>
</evidence>
<dbReference type="Proteomes" id="UP000463964">
    <property type="component" value="Segment"/>
</dbReference>
<dbReference type="EMBL" id="MN812208">
    <property type="protein sequence ID" value="QHB38795.1"/>
    <property type="molecule type" value="Genomic_DNA"/>
</dbReference>
<evidence type="ECO:0000313" key="4">
    <source>
        <dbReference type="Proteomes" id="UP000463964"/>
    </source>
</evidence>
<gene>
    <name evidence="3" type="ORF">hemulen61_gp034</name>
</gene>
<dbReference type="Gene3D" id="3.40.50.150">
    <property type="entry name" value="Vaccinia Virus protein VP39"/>
    <property type="match status" value="1"/>
</dbReference>
<accession>A0A6B9LIF8</accession>
<dbReference type="SUPFAM" id="SSF53335">
    <property type="entry name" value="S-adenosyl-L-methionine-dependent methyltransferases"/>
    <property type="match status" value="1"/>
</dbReference>
<dbReference type="InterPro" id="IPR029063">
    <property type="entry name" value="SAM-dependent_MTases_sf"/>
</dbReference>
<dbReference type="InterPro" id="IPR002052">
    <property type="entry name" value="DNA_methylase_N6_adenine_CS"/>
</dbReference>
<evidence type="ECO:0000313" key="3">
    <source>
        <dbReference type="EMBL" id="QHB38795.1"/>
    </source>
</evidence>
<protein>
    <submittedName>
        <fullName evidence="3">DNA methyltransferase</fullName>
    </submittedName>
</protein>
<keyword evidence="4" id="KW-1185">Reference proteome</keyword>
<keyword evidence="1 3" id="KW-0489">Methyltransferase</keyword>
<evidence type="ECO:0000256" key="1">
    <source>
        <dbReference type="ARBA" id="ARBA00022603"/>
    </source>
</evidence>
<dbReference type="GO" id="GO:0032259">
    <property type="term" value="P:methylation"/>
    <property type="evidence" value="ECO:0007669"/>
    <property type="project" value="UniProtKB-KW"/>
</dbReference>